<evidence type="ECO:0000256" key="2">
    <source>
        <dbReference type="ARBA" id="ARBA00023080"/>
    </source>
</evidence>
<proteinExistence type="predicted"/>
<accession>A0ABW2J333</accession>
<dbReference type="Pfam" id="PF01725">
    <property type="entry name" value="Ham1p_like"/>
    <property type="match status" value="1"/>
</dbReference>
<name>A0ABW2J333_9BURK</name>
<dbReference type="SUPFAM" id="SSF52972">
    <property type="entry name" value="ITPase-like"/>
    <property type="match status" value="1"/>
</dbReference>
<reference evidence="4" key="1">
    <citation type="journal article" date="2019" name="Int. J. Syst. Evol. Microbiol.">
        <title>The Global Catalogue of Microorganisms (GCM) 10K type strain sequencing project: providing services to taxonomists for standard genome sequencing and annotation.</title>
        <authorList>
            <consortium name="The Broad Institute Genomics Platform"/>
            <consortium name="The Broad Institute Genome Sequencing Center for Infectious Disease"/>
            <person name="Wu L."/>
            <person name="Ma J."/>
        </authorList>
    </citation>
    <scope>NUCLEOTIDE SEQUENCE [LARGE SCALE GENOMIC DNA]</scope>
    <source>
        <strain evidence="4">CCUG 36956</strain>
    </source>
</reference>
<dbReference type="Proteomes" id="UP001596379">
    <property type="component" value="Unassembled WGS sequence"/>
</dbReference>
<sequence length="553" mass="63554">MFNLVFFSTNRAKLSHFRHLGEKFGVGVKSFREASYYASYDEPVINDRHELLRLSYISALKQWQRRHKKIDDETGTFFFEDTSVRIESLSQDIETPGVNVKFWMEDMTFEKLDALLKNNGNDRRATVRSDIVMHLPQKWRELLGIKEEFLWVFGEVKGAVVNTEEYFSPNPVYPWLDNISFNRWFVPAGEDKPVGALNIEDADVNDFRLHAFEKIIAVLNRLQLIQSPRIASPIQLELPRVSTPPSVFVICGQTCVGKTTSAGWITDTYGIPHIEASDFMYKAFWDRHGLKSSIRIGDFAEAALKTQPGIVALPLAQHIADKQFGSVIVTGFRAWEEVEIFSREISREKKLELIYLDAPVDVRLARAIKRNRDEVTPEKFAAREAQEAQMGLGRIAAEDIARHIDNSGTLSNFFRRLRHKYDSAFRMHAEFPRQTKTDGNLEPLILLTLLDQRDNGVWLTTTEISVKLNLKFMLEKSKNNVSRYFNQGFHPYFEARIRVSNGRKTQTVEYRLSPTGISEAKILVQTSMAPNPQRKIQLLTQSHQTSFKFGSHS</sequence>
<dbReference type="RefSeq" id="WP_382233033.1">
    <property type="nucleotide sequence ID" value="NZ_JBHTCC010000001.1"/>
</dbReference>
<dbReference type="InterPro" id="IPR002637">
    <property type="entry name" value="RdgB/HAM1"/>
</dbReference>
<comment type="caution">
    <text evidence="3">The sequence shown here is derived from an EMBL/GenBank/DDBJ whole genome shotgun (WGS) entry which is preliminary data.</text>
</comment>
<dbReference type="Gene3D" id="3.90.950.10">
    <property type="match status" value="1"/>
</dbReference>
<evidence type="ECO:0000313" key="3">
    <source>
        <dbReference type="EMBL" id="MFC7297910.1"/>
    </source>
</evidence>
<dbReference type="Pfam" id="PF13207">
    <property type="entry name" value="AAA_17"/>
    <property type="match status" value="1"/>
</dbReference>
<evidence type="ECO:0000256" key="1">
    <source>
        <dbReference type="ARBA" id="ARBA00022801"/>
    </source>
</evidence>
<dbReference type="EMBL" id="JBHTCC010000001">
    <property type="protein sequence ID" value="MFC7297910.1"/>
    <property type="molecule type" value="Genomic_DNA"/>
</dbReference>
<dbReference type="PANTHER" id="PTHR41930:SF1">
    <property type="entry name" value="DEPHOSPHO-COA KINASE"/>
    <property type="match status" value="1"/>
</dbReference>
<organism evidence="3 4">
    <name type="scientific">Herminiimonas aquatilis</name>
    <dbReference type="NCBI Taxonomy" id="345342"/>
    <lineage>
        <taxon>Bacteria</taxon>
        <taxon>Pseudomonadati</taxon>
        <taxon>Pseudomonadota</taxon>
        <taxon>Betaproteobacteria</taxon>
        <taxon>Burkholderiales</taxon>
        <taxon>Oxalobacteraceae</taxon>
        <taxon>Herminiimonas</taxon>
    </lineage>
</organism>
<dbReference type="SUPFAM" id="SSF52540">
    <property type="entry name" value="P-loop containing nucleoside triphosphate hydrolases"/>
    <property type="match status" value="1"/>
</dbReference>
<gene>
    <name evidence="3" type="ORF">ACFQO0_05640</name>
</gene>
<dbReference type="PANTHER" id="PTHR41930">
    <property type="entry name" value="UPF0200 PROTEIN MJ1399"/>
    <property type="match status" value="1"/>
</dbReference>
<keyword evidence="2" id="KW-0546">Nucleotide metabolism</keyword>
<dbReference type="InterPro" id="IPR029001">
    <property type="entry name" value="ITPase-like_fam"/>
</dbReference>
<keyword evidence="4" id="KW-1185">Reference proteome</keyword>
<evidence type="ECO:0000313" key="4">
    <source>
        <dbReference type="Proteomes" id="UP001596379"/>
    </source>
</evidence>
<dbReference type="InterPro" id="IPR027417">
    <property type="entry name" value="P-loop_NTPase"/>
</dbReference>
<dbReference type="Gene3D" id="3.40.50.300">
    <property type="entry name" value="P-loop containing nucleotide triphosphate hydrolases"/>
    <property type="match status" value="1"/>
</dbReference>
<protein>
    <submittedName>
        <fullName evidence="3">Non-canonical purine NTP pyrophosphatase</fullName>
    </submittedName>
</protein>
<keyword evidence="1" id="KW-0378">Hydrolase</keyword>